<keyword evidence="2 5" id="KW-0812">Transmembrane</keyword>
<evidence type="ECO:0000313" key="7">
    <source>
        <dbReference type="EMBL" id="MBB4938724.1"/>
    </source>
</evidence>
<evidence type="ECO:0000256" key="4">
    <source>
        <dbReference type="ARBA" id="ARBA00023136"/>
    </source>
</evidence>
<evidence type="ECO:0000256" key="2">
    <source>
        <dbReference type="ARBA" id="ARBA00022692"/>
    </source>
</evidence>
<dbReference type="EMBL" id="JACHJU010000001">
    <property type="protein sequence ID" value="MBB4938724.1"/>
    <property type="molecule type" value="Genomic_DNA"/>
</dbReference>
<dbReference type="GO" id="GO:0022857">
    <property type="term" value="F:transmembrane transporter activity"/>
    <property type="evidence" value="ECO:0007669"/>
    <property type="project" value="InterPro"/>
</dbReference>
<dbReference type="Gene3D" id="1.20.1250.20">
    <property type="entry name" value="MFS general substrate transporter like domains"/>
    <property type="match status" value="1"/>
</dbReference>
<keyword evidence="8" id="KW-1185">Reference proteome</keyword>
<evidence type="ECO:0000259" key="6">
    <source>
        <dbReference type="PROSITE" id="PS50850"/>
    </source>
</evidence>
<dbReference type="GO" id="GO:0005886">
    <property type="term" value="C:plasma membrane"/>
    <property type="evidence" value="ECO:0007669"/>
    <property type="project" value="UniProtKB-SubCell"/>
</dbReference>
<feature type="transmembrane region" description="Helical" evidence="5">
    <location>
        <begin position="12"/>
        <end position="33"/>
    </location>
</feature>
<dbReference type="SUPFAM" id="SSF103473">
    <property type="entry name" value="MFS general substrate transporter"/>
    <property type="match status" value="1"/>
</dbReference>
<sequence length="36" mass="3711">MISPRERGRYSGYLGAVFALATVSGPLIGGVIVDTS</sequence>
<organism evidence="7 8">
    <name type="scientific">Streptosporangium album</name>
    <dbReference type="NCBI Taxonomy" id="47479"/>
    <lineage>
        <taxon>Bacteria</taxon>
        <taxon>Bacillati</taxon>
        <taxon>Actinomycetota</taxon>
        <taxon>Actinomycetes</taxon>
        <taxon>Streptosporangiales</taxon>
        <taxon>Streptosporangiaceae</taxon>
        <taxon>Streptosporangium</taxon>
    </lineage>
</organism>
<comment type="subcellular location">
    <subcellularLocation>
        <location evidence="1">Cell membrane</location>
        <topology evidence="1">Multi-pass membrane protein</topology>
    </subcellularLocation>
</comment>
<dbReference type="InterPro" id="IPR036259">
    <property type="entry name" value="MFS_trans_sf"/>
</dbReference>
<dbReference type="PROSITE" id="PS50850">
    <property type="entry name" value="MFS"/>
    <property type="match status" value="1"/>
</dbReference>
<evidence type="ECO:0000256" key="5">
    <source>
        <dbReference type="SAM" id="Phobius"/>
    </source>
</evidence>
<proteinExistence type="predicted"/>
<dbReference type="InterPro" id="IPR020846">
    <property type="entry name" value="MFS_dom"/>
</dbReference>
<evidence type="ECO:0000256" key="1">
    <source>
        <dbReference type="ARBA" id="ARBA00004651"/>
    </source>
</evidence>
<feature type="domain" description="Major facilitator superfamily (MFS) profile" evidence="6">
    <location>
        <begin position="1"/>
        <end position="36"/>
    </location>
</feature>
<dbReference type="AlphaFoldDB" id="A0A7W7RUY0"/>
<comment type="caution">
    <text evidence="7">The sequence shown here is derived from an EMBL/GenBank/DDBJ whole genome shotgun (WGS) entry which is preliminary data.</text>
</comment>
<protein>
    <submittedName>
        <fullName evidence="7">MFS family permease</fullName>
    </submittedName>
</protein>
<evidence type="ECO:0000313" key="8">
    <source>
        <dbReference type="Proteomes" id="UP000534286"/>
    </source>
</evidence>
<evidence type="ECO:0000256" key="3">
    <source>
        <dbReference type="ARBA" id="ARBA00022989"/>
    </source>
</evidence>
<gene>
    <name evidence="7" type="ORF">FHR32_003029</name>
</gene>
<reference evidence="7 8" key="1">
    <citation type="submission" date="2020-08" db="EMBL/GenBank/DDBJ databases">
        <title>Sequencing the genomes of 1000 actinobacteria strains.</title>
        <authorList>
            <person name="Klenk H.-P."/>
        </authorList>
    </citation>
    <scope>NUCLEOTIDE SEQUENCE [LARGE SCALE GENOMIC DNA]</scope>
    <source>
        <strain evidence="7 8">DSM 43023</strain>
    </source>
</reference>
<name>A0A7W7RUY0_9ACTN</name>
<dbReference type="Proteomes" id="UP000534286">
    <property type="component" value="Unassembled WGS sequence"/>
</dbReference>
<keyword evidence="3 5" id="KW-1133">Transmembrane helix</keyword>
<keyword evidence="4 5" id="KW-0472">Membrane</keyword>
<accession>A0A7W7RUY0</accession>